<comment type="caution">
    <text evidence="2">The sequence shown here is derived from an EMBL/GenBank/DDBJ whole genome shotgun (WGS) entry which is preliminary data.</text>
</comment>
<gene>
    <name evidence="2" type="ORF">EVAR_51649_1</name>
</gene>
<dbReference type="Proteomes" id="UP000299102">
    <property type="component" value="Unassembled WGS sequence"/>
</dbReference>
<keyword evidence="3" id="KW-1185">Reference proteome</keyword>
<organism evidence="2 3">
    <name type="scientific">Eumeta variegata</name>
    <name type="common">Bagworm moth</name>
    <name type="synonym">Eumeta japonica</name>
    <dbReference type="NCBI Taxonomy" id="151549"/>
    <lineage>
        <taxon>Eukaryota</taxon>
        <taxon>Metazoa</taxon>
        <taxon>Ecdysozoa</taxon>
        <taxon>Arthropoda</taxon>
        <taxon>Hexapoda</taxon>
        <taxon>Insecta</taxon>
        <taxon>Pterygota</taxon>
        <taxon>Neoptera</taxon>
        <taxon>Endopterygota</taxon>
        <taxon>Lepidoptera</taxon>
        <taxon>Glossata</taxon>
        <taxon>Ditrysia</taxon>
        <taxon>Tineoidea</taxon>
        <taxon>Psychidae</taxon>
        <taxon>Oiketicinae</taxon>
        <taxon>Eumeta</taxon>
    </lineage>
</organism>
<sequence>MTRVRHRPRVVRLPNPMTQPAGWRRVCVRAGARARRLRLRQLSPALSFEAALTQPVTCCLAPPRARLRSGIVNGRGEGAGRSARGGKATGRALVSPGSTNSNELLHDLRNYLSPRGVRRRARRSASARLRRFGFTGPTVRCGYARPAPARRPPHAGTRNTEPYHISASPLTVVRVSRNKQSTAKFETAEANKALCTNGYVKRNDSAGTFPVINLAVKRLLSYASYRVQKLSVTYSSLWIEGAPAAVRAPEAGEATPPRHVHATRIPGDVAFA</sequence>
<dbReference type="EMBL" id="BGZK01001200">
    <property type="protein sequence ID" value="GBP74250.1"/>
    <property type="molecule type" value="Genomic_DNA"/>
</dbReference>
<evidence type="ECO:0000313" key="3">
    <source>
        <dbReference type="Proteomes" id="UP000299102"/>
    </source>
</evidence>
<reference evidence="2 3" key="1">
    <citation type="journal article" date="2019" name="Commun. Biol.">
        <title>The bagworm genome reveals a unique fibroin gene that provides high tensile strength.</title>
        <authorList>
            <person name="Kono N."/>
            <person name="Nakamura H."/>
            <person name="Ohtoshi R."/>
            <person name="Tomita M."/>
            <person name="Numata K."/>
            <person name="Arakawa K."/>
        </authorList>
    </citation>
    <scope>NUCLEOTIDE SEQUENCE [LARGE SCALE GENOMIC DNA]</scope>
</reference>
<evidence type="ECO:0000256" key="1">
    <source>
        <dbReference type="SAM" id="MobiDB-lite"/>
    </source>
</evidence>
<feature type="region of interest" description="Disordered" evidence="1">
    <location>
        <begin position="143"/>
        <end position="162"/>
    </location>
</feature>
<feature type="compositionally biased region" description="Low complexity" evidence="1">
    <location>
        <begin position="80"/>
        <end position="92"/>
    </location>
</feature>
<proteinExistence type="predicted"/>
<feature type="region of interest" description="Disordered" evidence="1">
    <location>
        <begin position="71"/>
        <end position="100"/>
    </location>
</feature>
<dbReference type="AlphaFoldDB" id="A0A4C1YGS2"/>
<name>A0A4C1YGS2_EUMVA</name>
<evidence type="ECO:0000313" key="2">
    <source>
        <dbReference type="EMBL" id="GBP74250.1"/>
    </source>
</evidence>
<accession>A0A4C1YGS2</accession>
<protein>
    <submittedName>
        <fullName evidence="2">Uncharacterized protein</fullName>
    </submittedName>
</protein>